<dbReference type="RefSeq" id="WP_311607073.1">
    <property type="nucleotide sequence ID" value="NZ_JAVRFI010000001.1"/>
</dbReference>
<dbReference type="InterPro" id="IPR023393">
    <property type="entry name" value="START-like_dom_sf"/>
</dbReference>
<comment type="caution">
    <text evidence="1">The sequence shown here is derived from an EMBL/GenBank/DDBJ whole genome shotgun (WGS) entry which is preliminary data.</text>
</comment>
<name>A0ABU2SFD6_9ACTN</name>
<accession>A0ABU2SFD6</accession>
<organism evidence="1 2">
    <name type="scientific">Streptomyces hesseae</name>
    <dbReference type="NCBI Taxonomy" id="3075519"/>
    <lineage>
        <taxon>Bacteria</taxon>
        <taxon>Bacillati</taxon>
        <taxon>Actinomycetota</taxon>
        <taxon>Actinomycetes</taxon>
        <taxon>Kitasatosporales</taxon>
        <taxon>Streptomycetaceae</taxon>
        <taxon>Streptomyces</taxon>
    </lineage>
</organism>
<dbReference type="EMBL" id="JAVRFI010000001">
    <property type="protein sequence ID" value="MDT0447692.1"/>
    <property type="molecule type" value="Genomic_DNA"/>
</dbReference>
<gene>
    <name evidence="1" type="ORF">RM609_01030</name>
</gene>
<dbReference type="SUPFAM" id="SSF55961">
    <property type="entry name" value="Bet v1-like"/>
    <property type="match status" value="1"/>
</dbReference>
<reference evidence="1" key="1">
    <citation type="submission" date="2024-05" db="EMBL/GenBank/DDBJ databases">
        <title>30 novel species of actinomycetes from the DSMZ collection.</title>
        <authorList>
            <person name="Nouioui I."/>
        </authorList>
    </citation>
    <scope>NUCLEOTIDE SEQUENCE</scope>
    <source>
        <strain evidence="1">DSM 40473</strain>
    </source>
</reference>
<protein>
    <submittedName>
        <fullName evidence="1">SRPBCC family protein</fullName>
    </submittedName>
</protein>
<evidence type="ECO:0000313" key="2">
    <source>
        <dbReference type="Proteomes" id="UP001180531"/>
    </source>
</evidence>
<dbReference type="Gene3D" id="3.30.530.20">
    <property type="match status" value="1"/>
</dbReference>
<sequence>MVRSILISHHSRLPVDEAWRRLTDWERHGEHVPFTRVAVTTPPPTGVGTRFSARTGVGRVAFEDVMEVVRWHPPAGGRPGHCRLEKRGSFVTGWAELEAGPSGSGSWIVWREVLHIAGLPAAFDSVTALCGHWVFGRVVRRLMEA</sequence>
<proteinExistence type="predicted"/>
<keyword evidence="2" id="KW-1185">Reference proteome</keyword>
<evidence type="ECO:0000313" key="1">
    <source>
        <dbReference type="EMBL" id="MDT0447692.1"/>
    </source>
</evidence>
<dbReference type="Proteomes" id="UP001180531">
    <property type="component" value="Unassembled WGS sequence"/>
</dbReference>